<gene>
    <name evidence="1" type="ORF">PAT3040_06806</name>
</gene>
<evidence type="ECO:0000313" key="1">
    <source>
        <dbReference type="EMBL" id="GBG11947.1"/>
    </source>
</evidence>
<comment type="caution">
    <text evidence="1">The sequence shown here is derived from an EMBL/GenBank/DDBJ whole genome shotgun (WGS) entry which is preliminary data.</text>
</comment>
<keyword evidence="2" id="KW-1185">Reference proteome</keyword>
<name>A0A2R5EZI3_9BACL</name>
<dbReference type="AlphaFoldDB" id="A0A2R5EZI3"/>
<proteinExistence type="predicted"/>
<reference evidence="1 2" key="1">
    <citation type="submission" date="2017-08" db="EMBL/GenBank/DDBJ databases">
        <title>Substantial Increase in Enzyme Production by Combined Drug-Resistance Mutations in Paenibacillus agaridevorans.</title>
        <authorList>
            <person name="Tanaka Y."/>
            <person name="Funane K."/>
            <person name="Hosaka T."/>
            <person name="Shiwa Y."/>
            <person name="Fujita N."/>
            <person name="Miyazaki T."/>
            <person name="Yoshikawa H."/>
            <person name="Murakami K."/>
            <person name="Kasahara K."/>
            <person name="Inaoka T."/>
            <person name="Hiraga Y."/>
            <person name="Ochi K."/>
        </authorList>
    </citation>
    <scope>NUCLEOTIDE SEQUENCE [LARGE SCALE GENOMIC DNA]</scope>
    <source>
        <strain evidence="1 2">T-3040</strain>
    </source>
</reference>
<accession>A0A2R5EZI3</accession>
<dbReference type="RefSeq" id="WP_087569347.1">
    <property type="nucleotide sequence ID" value="NZ_BDQX01000458.1"/>
</dbReference>
<sequence>MSVPCKNDKQARFKQFLQRLSEDKDVGRGAVKPTHSLSELLLFAGYNPNGEAIDMARLVTLLLRTQGLEGCSEQMVEHVLNGGSIEGFFLTNECKS</sequence>
<dbReference type="Proteomes" id="UP000245202">
    <property type="component" value="Unassembled WGS sequence"/>
</dbReference>
<protein>
    <submittedName>
        <fullName evidence="1">Uncharacterized protein</fullName>
    </submittedName>
</protein>
<evidence type="ECO:0000313" key="2">
    <source>
        <dbReference type="Proteomes" id="UP000245202"/>
    </source>
</evidence>
<dbReference type="EMBL" id="BDQX01000458">
    <property type="protein sequence ID" value="GBG11947.1"/>
    <property type="molecule type" value="Genomic_DNA"/>
</dbReference>
<organism evidence="1 2">
    <name type="scientific">Paenibacillus agaridevorans</name>
    <dbReference type="NCBI Taxonomy" id="171404"/>
    <lineage>
        <taxon>Bacteria</taxon>
        <taxon>Bacillati</taxon>
        <taxon>Bacillota</taxon>
        <taxon>Bacilli</taxon>
        <taxon>Bacillales</taxon>
        <taxon>Paenibacillaceae</taxon>
        <taxon>Paenibacillus</taxon>
    </lineage>
</organism>